<evidence type="ECO:0000313" key="9">
    <source>
        <dbReference type="Proteomes" id="UP001216510"/>
    </source>
</evidence>
<feature type="domain" description="Peptidase S8/S53" evidence="7">
    <location>
        <begin position="388"/>
        <end position="638"/>
    </location>
</feature>
<dbReference type="InterPro" id="IPR036852">
    <property type="entry name" value="Peptidase_S8/S53_dom_sf"/>
</dbReference>
<dbReference type="InterPro" id="IPR023827">
    <property type="entry name" value="Peptidase_S8_Asp-AS"/>
</dbReference>
<dbReference type="PROSITE" id="PS00138">
    <property type="entry name" value="SUBTILASE_SER"/>
    <property type="match status" value="1"/>
</dbReference>
<dbReference type="InterPro" id="IPR000209">
    <property type="entry name" value="Peptidase_S8/S53_dom"/>
</dbReference>
<reference evidence="8 9" key="1">
    <citation type="submission" date="2023-02" db="EMBL/GenBank/DDBJ databases">
        <title>Gemone sequence of Telluria chitinolytica ACM 3522T.</title>
        <authorList>
            <person name="Frediansyah A."/>
            <person name="Miess H."/>
            <person name="Gross H."/>
        </authorList>
    </citation>
    <scope>NUCLEOTIDE SEQUENCE [LARGE SCALE GENOMIC DNA]</scope>
    <source>
        <strain evidence="8 9">ACM 3522</strain>
    </source>
</reference>
<evidence type="ECO:0000256" key="6">
    <source>
        <dbReference type="RuleBase" id="RU003355"/>
    </source>
</evidence>
<accession>A0ABY8BBY0</accession>
<dbReference type="PRINTS" id="PR00723">
    <property type="entry name" value="SUBTILISIN"/>
</dbReference>
<dbReference type="Gene3D" id="3.40.50.200">
    <property type="entry name" value="Peptidase S8/S53 domain"/>
    <property type="match status" value="1"/>
</dbReference>
<protein>
    <submittedName>
        <fullName evidence="8">S8 family serine peptidase</fullName>
    </submittedName>
</protein>
<dbReference type="Pfam" id="PF00082">
    <property type="entry name" value="Peptidase_S8"/>
    <property type="match status" value="1"/>
</dbReference>
<comment type="similarity">
    <text evidence="1 5 6">Belongs to the peptidase S8 family.</text>
</comment>
<keyword evidence="4 5" id="KW-0720">Serine protease</keyword>
<evidence type="ECO:0000256" key="1">
    <source>
        <dbReference type="ARBA" id="ARBA00011073"/>
    </source>
</evidence>
<dbReference type="Proteomes" id="UP001216510">
    <property type="component" value="Chromosome"/>
</dbReference>
<dbReference type="InterPro" id="IPR050131">
    <property type="entry name" value="Peptidase_S8_subtilisin-like"/>
</dbReference>
<dbReference type="InterPro" id="IPR015500">
    <property type="entry name" value="Peptidase_S8_subtilisin-rel"/>
</dbReference>
<gene>
    <name evidence="8" type="ORF">PX653_23085</name>
</gene>
<feature type="active site" description="Charge relay system" evidence="5">
    <location>
        <position position="397"/>
    </location>
</feature>
<evidence type="ECO:0000313" key="8">
    <source>
        <dbReference type="EMBL" id="WEF32272.1"/>
    </source>
</evidence>
<dbReference type="PANTHER" id="PTHR43806">
    <property type="entry name" value="PEPTIDASE S8"/>
    <property type="match status" value="1"/>
</dbReference>
<dbReference type="PROSITE" id="PS00137">
    <property type="entry name" value="SUBTILASE_HIS"/>
    <property type="match status" value="1"/>
</dbReference>
<dbReference type="SUPFAM" id="SSF52743">
    <property type="entry name" value="Subtilisin-like"/>
    <property type="match status" value="1"/>
</dbReference>
<keyword evidence="2 5" id="KW-0645">Protease</keyword>
<evidence type="ECO:0000256" key="3">
    <source>
        <dbReference type="ARBA" id="ARBA00022801"/>
    </source>
</evidence>
<dbReference type="PANTHER" id="PTHR43806:SF11">
    <property type="entry name" value="CEREVISIN-RELATED"/>
    <property type="match status" value="1"/>
</dbReference>
<evidence type="ECO:0000256" key="2">
    <source>
        <dbReference type="ARBA" id="ARBA00022670"/>
    </source>
</evidence>
<dbReference type="InterPro" id="IPR022398">
    <property type="entry name" value="Peptidase_S8_His-AS"/>
</dbReference>
<evidence type="ECO:0000259" key="7">
    <source>
        <dbReference type="Pfam" id="PF00082"/>
    </source>
</evidence>
<proteinExistence type="inferred from homology"/>
<dbReference type="EMBL" id="CP119083">
    <property type="protein sequence ID" value="WEF32272.1"/>
    <property type="molecule type" value="Genomic_DNA"/>
</dbReference>
<dbReference type="PROSITE" id="PS51892">
    <property type="entry name" value="SUBTILASE"/>
    <property type="match status" value="1"/>
</dbReference>
<evidence type="ECO:0000256" key="4">
    <source>
        <dbReference type="ARBA" id="ARBA00022825"/>
    </source>
</evidence>
<dbReference type="RefSeq" id="WP_277415028.1">
    <property type="nucleotide sequence ID" value="NZ_CP119083.1"/>
</dbReference>
<feature type="active site" description="Charge relay system" evidence="5">
    <location>
        <position position="434"/>
    </location>
</feature>
<keyword evidence="9" id="KW-1185">Reference proteome</keyword>
<feature type="active site" description="Charge relay system" evidence="5">
    <location>
        <position position="612"/>
    </location>
</feature>
<keyword evidence="3 5" id="KW-0378">Hydrolase</keyword>
<dbReference type="InterPro" id="IPR023828">
    <property type="entry name" value="Peptidase_S8_Ser-AS"/>
</dbReference>
<organism evidence="8 9">
    <name type="scientific">Pseudoduganella chitinolytica</name>
    <dbReference type="NCBI Taxonomy" id="34070"/>
    <lineage>
        <taxon>Bacteria</taxon>
        <taxon>Pseudomonadati</taxon>
        <taxon>Pseudomonadota</taxon>
        <taxon>Betaproteobacteria</taxon>
        <taxon>Burkholderiales</taxon>
        <taxon>Oxalobacteraceae</taxon>
        <taxon>Telluria group</taxon>
        <taxon>Pseudoduganella</taxon>
    </lineage>
</organism>
<name>A0ABY8BBY0_9BURK</name>
<dbReference type="PROSITE" id="PS00136">
    <property type="entry name" value="SUBTILASE_ASP"/>
    <property type="match status" value="1"/>
</dbReference>
<sequence>MGQALGQARAGDVIDGRALQQAVGRLVELAGDFCDAVAENTTFPEQRQILRRTHSLLNLSAWLDGGPDIALAPGQPRVTASQVADALEYAVAASARCGTLALRMTLIDALLDFFQDVLRGEGHAIVASAQRLKDACDASAPPDPAGRYRLADFRARPWEAAQYVLMPLRGLRSPDMAEIGEAVQPEPAPVAAAGAMARVAASVGTLQTANVATPQILHSTHADGPKLAALTSDDVLQLKARAPGVRVLPVVFYELTRRPMLEVARGPDNAAAAIGAALALTVQVVRAAAPGAPGKPVPVAGARVVAFTDFAQRVGAESVSDASGMAKLDLRPGVVLQALLVYGPPGYWGLLRRDVMLRKGETLALQPIDLAAPDYLAKLYGCAPDDAGSGVTVGVIDTGVDDSHPDLVVAGGAAFVVAENDAGGAGPAAIDGDHGSHVAGIIASQGRPPAGRRGVAPGVRLMSYRVFPNGGTGATNYDIVRAIDRGVADGCDLLNLSLGGSTRDEAVREAIRDAFDQGTLCIVATGNDGRGPVSYPARWPEAVAVSAVGDTGSFPAGSSESLDVQAPFARDDAAVFVAGFANVGEEVDLTGPGVGIVSTVPGGAYAVMSGTSMASPAVTGAAAALLSCHPDVLAMPRDSRRAVEMLRLVNGAAGTLGFERMFEGLGMLAPHTRK</sequence>
<evidence type="ECO:0000256" key="5">
    <source>
        <dbReference type="PROSITE-ProRule" id="PRU01240"/>
    </source>
</evidence>